<name>J7SBW1_CLODI</name>
<dbReference type="AlphaFoldDB" id="J7SBW1"/>
<feature type="coiled-coil region" evidence="1">
    <location>
        <begin position="349"/>
        <end position="376"/>
    </location>
</feature>
<sequence>MHFFTSITTNYLPKARVLANSVKKNCENSWFILVVCDNLPNDFNLEKEPFDEVWTIESLGLPVENLNMWIFQHTVVELCTAVKGQAMLNLLNKYEKCVYLDPDMVVFDSLKELENLLDSHDIILTPHVTHKEEEEQHIRNNEIASLRYGAYNLGFLAVKRNENGLEFVTWWRDRLCKYCFDDIPGGLFTDQKWIDLAPGLFEGVYILRDPSYNVATWNITWRKISNLDGKYKVNNIDLKIYHFSGFDSGAQEIMLKVNGGNNQALWNLREQYILEQEKNGQKELGSLKGKFDTFDNGEIISKDMRVLMRNRLDLQDYFKEKNPFCSVGEKSYYNWYKNNVSFRLDDETLDEKSKKILELENELNRLRKMISPLQQIKKILKKFLKR</sequence>
<protein>
    <submittedName>
        <fullName evidence="2">Putative glycosyl transferase</fullName>
    </submittedName>
</protein>
<accession>J7SBW1</accession>
<keyword evidence="1" id="KW-0175">Coiled coil</keyword>
<keyword evidence="2" id="KW-0808">Transferase</keyword>
<evidence type="ECO:0000256" key="1">
    <source>
        <dbReference type="SAM" id="Coils"/>
    </source>
</evidence>
<dbReference type="EMBL" id="HE980331">
    <property type="protein sequence ID" value="CCK73625.1"/>
    <property type="molecule type" value="Genomic_DNA"/>
</dbReference>
<proteinExistence type="predicted"/>
<evidence type="ECO:0000313" key="2">
    <source>
        <dbReference type="EMBL" id="CCK73625.1"/>
    </source>
</evidence>
<gene>
    <name evidence="2" type="primary">ORF8</name>
</gene>
<dbReference type="RefSeq" id="WP_021376162.1">
    <property type="nucleotide sequence ID" value="NZ_BIQV01000002.1"/>
</dbReference>
<organism evidence="2">
    <name type="scientific">Clostridioides difficile</name>
    <name type="common">Peptoclostridium difficile</name>
    <dbReference type="NCBI Taxonomy" id="1496"/>
    <lineage>
        <taxon>Bacteria</taxon>
        <taxon>Bacillati</taxon>
        <taxon>Bacillota</taxon>
        <taxon>Clostridia</taxon>
        <taxon>Peptostreptococcales</taxon>
        <taxon>Peptostreptococcaceae</taxon>
        <taxon>Clostridioides</taxon>
    </lineage>
</organism>
<reference evidence="2" key="2">
    <citation type="submission" date="2012-08" db="EMBL/GenBank/DDBJ databases">
        <authorList>
            <person name="Batty E."/>
        </authorList>
    </citation>
    <scope>NUCLEOTIDE SEQUENCE</scope>
    <source>
        <strain evidence="2">Ox1523</strain>
    </source>
</reference>
<dbReference type="GO" id="GO:0016740">
    <property type="term" value="F:transferase activity"/>
    <property type="evidence" value="ECO:0007669"/>
    <property type="project" value="UniProtKB-KW"/>
</dbReference>
<dbReference type="Gene3D" id="3.90.550.10">
    <property type="entry name" value="Spore Coat Polysaccharide Biosynthesis Protein SpsA, Chain A"/>
    <property type="match status" value="1"/>
</dbReference>
<dbReference type="InterPro" id="IPR029044">
    <property type="entry name" value="Nucleotide-diphossugar_trans"/>
</dbReference>
<reference evidence="2" key="1">
    <citation type="submission" date="2012-08" db="EMBL/GenBank/DDBJ databases">
        <title>Recombinational switching of the Clostridium difficile S-layer and a novel glycosylation gene cluster revealed by large scale whole genome sequencing.</title>
        <authorList>
            <person name="Dingle K.E."/>
            <person name="Didelot X."/>
            <person name="Ansari M.A."/>
            <person name="Eyre D.W."/>
            <person name="Vaughan A."/>
            <person name="Griffiths D."/>
            <person name="Ip C.L.C."/>
            <person name="Batty E.M."/>
            <person name="Bowden R."/>
            <person name="Jolley K.A."/>
            <person name="Hood D.W."/>
            <person name="Fawley W.N."/>
            <person name="Walker A.S."/>
            <person name="Peto T.E."/>
            <person name="Wilcox M.H."/>
            <person name="Crook D.W."/>
        </authorList>
    </citation>
    <scope>NUCLEOTIDE SEQUENCE</scope>
    <source>
        <strain evidence="2">Ox1523</strain>
    </source>
</reference>
<dbReference type="SUPFAM" id="SSF53448">
    <property type="entry name" value="Nucleotide-diphospho-sugar transferases"/>
    <property type="match status" value="1"/>
</dbReference>